<accession>A0A0H5S8W4</accession>
<evidence type="ECO:0000256" key="2">
    <source>
        <dbReference type="ARBA" id="ARBA00006565"/>
    </source>
</evidence>
<evidence type="ECO:0000256" key="4">
    <source>
        <dbReference type="ARBA" id="ARBA00022989"/>
    </source>
</evidence>
<evidence type="ECO:0000256" key="6">
    <source>
        <dbReference type="SAM" id="Phobius"/>
    </source>
</evidence>
<keyword evidence="4 6" id="KW-1133">Transmembrane helix</keyword>
<feature type="transmembrane region" description="Helical" evidence="6">
    <location>
        <begin position="69"/>
        <end position="87"/>
    </location>
</feature>
<evidence type="ECO:0000256" key="5">
    <source>
        <dbReference type="ARBA" id="ARBA00023136"/>
    </source>
</evidence>
<evidence type="ECO:0000313" key="9">
    <source>
        <dbReference type="WormBase" id="Bm2527"/>
    </source>
</evidence>
<reference evidence="8" key="1">
    <citation type="journal article" date="2007" name="Science">
        <title>Draft genome of the filarial nematode parasite Brugia malayi.</title>
        <authorList>
            <person name="Ghedin E."/>
            <person name="Wang S."/>
            <person name="Spiro D."/>
            <person name="Caler E."/>
            <person name="Zhao Q."/>
            <person name="Crabtree J."/>
            <person name="Allen J.E."/>
            <person name="Delcher A.L."/>
            <person name="Guiliano D.B."/>
            <person name="Miranda-Saavedra D."/>
            <person name="Angiuoli S.V."/>
            <person name="Creasy T."/>
            <person name="Amedeo P."/>
            <person name="Haas B."/>
            <person name="El-Sayed N.M."/>
            <person name="Wortman J.R."/>
            <person name="Feldblyum T."/>
            <person name="Tallon L."/>
            <person name="Schatz M."/>
            <person name="Shumway M."/>
            <person name="Koo H."/>
            <person name="Salzberg S.L."/>
            <person name="Schobel S."/>
            <person name="Pertea M."/>
            <person name="Pop M."/>
            <person name="White O."/>
            <person name="Barton G.J."/>
            <person name="Carlow C.K."/>
            <person name="Crawford M.J."/>
            <person name="Daub J."/>
            <person name="Dimmic M.W."/>
            <person name="Estes C.F."/>
            <person name="Foster J.M."/>
            <person name="Ganatra M."/>
            <person name="Gregory W.F."/>
            <person name="Johnson N.M."/>
            <person name="Jin J."/>
            <person name="Komuniecki R."/>
            <person name="Korf I."/>
            <person name="Kumar S."/>
            <person name="Laney S."/>
            <person name="Li B.W."/>
            <person name="Li W."/>
            <person name="Lindblom T.H."/>
            <person name="Lustigman S."/>
            <person name="Ma D."/>
            <person name="Maina C.V."/>
            <person name="Martin D.M."/>
            <person name="McCarter J.P."/>
            <person name="McReynolds L."/>
            <person name="Mitreva M."/>
            <person name="Nutman T.B."/>
            <person name="Parkinson J."/>
            <person name="Peregrin-Alvarez J.M."/>
            <person name="Poole C."/>
            <person name="Ren Q."/>
            <person name="Saunders L."/>
            <person name="Sluder A.E."/>
            <person name="Smith K."/>
            <person name="Stanke M."/>
            <person name="Unnasch T.R."/>
            <person name="Ware J."/>
            <person name="Wei A.D."/>
            <person name="Weil G."/>
            <person name="Williams D.J."/>
            <person name="Zhang Y."/>
            <person name="Williams S.A."/>
            <person name="Fraser-Liggett C."/>
            <person name="Slatko B."/>
            <person name="Blaxter M.L."/>
            <person name="Scott A.L."/>
        </authorList>
    </citation>
    <scope>NUCLEOTIDE SEQUENCE</scope>
    <source>
        <strain evidence="8">FR3</strain>
    </source>
</reference>
<evidence type="ECO:0000256" key="3">
    <source>
        <dbReference type="ARBA" id="ARBA00022692"/>
    </source>
</evidence>
<feature type="transmembrane region" description="Helical" evidence="6">
    <location>
        <begin position="139"/>
        <end position="160"/>
    </location>
</feature>
<organism evidence="8">
    <name type="scientific">Brugia malayi</name>
    <name type="common">Filarial nematode worm</name>
    <dbReference type="NCBI Taxonomy" id="6279"/>
    <lineage>
        <taxon>Eukaryota</taxon>
        <taxon>Metazoa</taxon>
        <taxon>Ecdysozoa</taxon>
        <taxon>Nematoda</taxon>
        <taxon>Chromadorea</taxon>
        <taxon>Rhabditida</taxon>
        <taxon>Spirurina</taxon>
        <taxon>Spiruromorpha</taxon>
        <taxon>Filarioidea</taxon>
        <taxon>Onchocercidae</taxon>
        <taxon>Brugia</taxon>
    </lineage>
</organism>
<name>A0A0H5S8W4_BRUMA</name>
<dbReference type="OMA" id="SEWCLAF"/>
<evidence type="ECO:0000313" key="8">
    <source>
        <dbReference type="EMBL" id="CRZ24590.1"/>
    </source>
</evidence>
<sequence>MINWRRIRSREEIMLQFGLLAAGHLPIFFAMFFTLMLSASYVLAVWQGDVDPVFPYISSSGDHRPESCFFSMMLNLCSFLIMLIIYLRYSLVVELNRDSDHLLKRLNIFTLVVGMTGGIGMFIVANFQESAVITVHLTGAFLCFGCGCFYMLLQFCLTIYMCPLYNSRRIGFIRGAIAISAILCFITVLSFGIAASNEFHKHYPDLPTPRPWSRKTNQPGYNLHCVSAIAEWCLAICNVLFILSFSRDFEKLRVELTVQPLVSHLDHSPLWRSATDLSSPLTNMPDAFYVFVFEFSHYIIMALTTNLLQYSAQETVRIIQISGNILRADLTLSIVPAQHSYYHKLFRSSPKKVLIYVLIMMRCGGKGDCETLGSIVYGFASQVYSGPE</sequence>
<feature type="transmembrane region" description="Helical" evidence="6">
    <location>
        <begin position="108"/>
        <end position="127"/>
    </location>
</feature>
<dbReference type="AlphaFoldDB" id="A0A0H5S8W4"/>
<dbReference type="InterPro" id="IPR019402">
    <property type="entry name" value="CWH43_N"/>
</dbReference>
<dbReference type="GO" id="GO:0012505">
    <property type="term" value="C:endomembrane system"/>
    <property type="evidence" value="ECO:0007669"/>
    <property type="project" value="UniProtKB-SubCell"/>
</dbReference>
<comment type="similarity">
    <text evidence="2">Belongs to the DRAM/TMEM150 family.</text>
</comment>
<dbReference type="Pfam" id="PF10277">
    <property type="entry name" value="Frag1"/>
    <property type="match status" value="1"/>
</dbReference>
<feature type="transmembrane region" description="Helical" evidence="6">
    <location>
        <begin position="221"/>
        <end position="243"/>
    </location>
</feature>
<evidence type="ECO:0000259" key="7">
    <source>
        <dbReference type="Pfam" id="PF10277"/>
    </source>
</evidence>
<dbReference type="PANTHER" id="PTHR21324:SF2">
    <property type="entry name" value="EG:22E5.9 PROTEIN"/>
    <property type="match status" value="1"/>
</dbReference>
<feature type="domain" description="CWH43-like N-terminal" evidence="7">
    <location>
        <begin position="24"/>
        <end position="251"/>
    </location>
</feature>
<protein>
    <submittedName>
        <fullName evidence="8">Bm2527</fullName>
    </submittedName>
</protein>
<comment type="subcellular location">
    <subcellularLocation>
        <location evidence="1">Endomembrane system</location>
        <topology evidence="1">Multi-pass membrane protein</topology>
    </subcellularLocation>
</comment>
<feature type="transmembrane region" description="Helical" evidence="6">
    <location>
        <begin position="21"/>
        <end position="46"/>
    </location>
</feature>
<reference evidence="8" key="2">
    <citation type="submission" date="2012-12" db="EMBL/GenBank/DDBJ databases">
        <authorList>
            <person name="Gao Y.W."/>
            <person name="Fan S.T."/>
            <person name="Sun H.T."/>
            <person name="Wang Z."/>
            <person name="Gao X.L."/>
            <person name="Li Y.G."/>
            <person name="Wang T.C."/>
            <person name="Zhang K."/>
            <person name="Xu W.W."/>
            <person name="Yu Z.J."/>
            <person name="Xia X.Z."/>
        </authorList>
    </citation>
    <scope>NUCLEOTIDE SEQUENCE</scope>
    <source>
        <strain evidence="8">FR3</strain>
    </source>
</reference>
<dbReference type="WormBase" id="Bm2527">
    <property type="protein sequence ID" value="BM02272"/>
    <property type="gene ID" value="WBGene00222788"/>
</dbReference>
<keyword evidence="3 6" id="KW-0812">Transmembrane</keyword>
<proteinExistence type="inferred from homology"/>
<evidence type="ECO:0000256" key="1">
    <source>
        <dbReference type="ARBA" id="ARBA00004127"/>
    </source>
</evidence>
<dbReference type="PANTHER" id="PTHR21324">
    <property type="entry name" value="FASTING-INDUCIBLE INTEGRAL MEMBRANE PROTEIN TM6P1-RELATED"/>
    <property type="match status" value="1"/>
</dbReference>
<gene>
    <name evidence="8 9" type="ORF">Bm2527</name>
    <name evidence="8" type="ORF">BM_Bm2527</name>
</gene>
<feature type="transmembrane region" description="Helical" evidence="6">
    <location>
        <begin position="172"/>
        <end position="195"/>
    </location>
</feature>
<keyword evidence="5 6" id="KW-0472">Membrane</keyword>
<dbReference type="InterPro" id="IPR050911">
    <property type="entry name" value="DRAM/TMEM150_Autophagy_Mod"/>
</dbReference>
<dbReference type="EMBL" id="LN856968">
    <property type="protein sequence ID" value="CRZ24590.1"/>
    <property type="molecule type" value="Genomic_DNA"/>
</dbReference>